<dbReference type="InterPro" id="IPR008538">
    <property type="entry name" value="Uma2"/>
</dbReference>
<dbReference type="Pfam" id="PF05685">
    <property type="entry name" value="Uma2"/>
    <property type="match status" value="1"/>
</dbReference>
<evidence type="ECO:0000313" key="2">
    <source>
        <dbReference type="EMBL" id="SHG34503.1"/>
    </source>
</evidence>
<sequence>MVFRADLPLTTRPIPALDILLVVEVVSHGSRREDRGSKPIAHAEAGIPHFWRVEGPTSGAPSVCVHTFELDRTRGGYTASGEYVDRLITTSPGRLDIDLSRLTF</sequence>
<dbReference type="Proteomes" id="UP000184501">
    <property type="component" value="Unassembled WGS sequence"/>
</dbReference>
<reference evidence="2 3" key="1">
    <citation type="submission" date="2016-11" db="EMBL/GenBank/DDBJ databases">
        <authorList>
            <person name="Jaros S."/>
            <person name="Januszkiewicz K."/>
            <person name="Wedrychowicz H."/>
        </authorList>
    </citation>
    <scope>NUCLEOTIDE SEQUENCE [LARGE SCALE GENOMIC DNA]</scope>
    <source>
        <strain evidence="2 3">DSM 44523</strain>
    </source>
</reference>
<keyword evidence="2" id="KW-0255">Endonuclease</keyword>
<name>A0A1M5J3B7_STRHI</name>
<gene>
    <name evidence="2" type="ORF">SAMN05444320_10898</name>
</gene>
<evidence type="ECO:0000259" key="1">
    <source>
        <dbReference type="Pfam" id="PF05685"/>
    </source>
</evidence>
<keyword evidence="2" id="KW-0378">Hydrolase</keyword>
<dbReference type="GO" id="GO:0004519">
    <property type="term" value="F:endonuclease activity"/>
    <property type="evidence" value="ECO:0007669"/>
    <property type="project" value="UniProtKB-KW"/>
</dbReference>
<feature type="domain" description="Putative restriction endonuclease" evidence="1">
    <location>
        <begin position="15"/>
        <end position="58"/>
    </location>
</feature>
<protein>
    <submittedName>
        <fullName evidence="2">Putative restriction endonuclease</fullName>
    </submittedName>
</protein>
<dbReference type="Gene3D" id="3.90.1570.10">
    <property type="entry name" value="tt1808, chain A"/>
    <property type="match status" value="1"/>
</dbReference>
<evidence type="ECO:0000313" key="3">
    <source>
        <dbReference type="Proteomes" id="UP000184501"/>
    </source>
</evidence>
<proteinExistence type="predicted"/>
<dbReference type="STRING" id="2017.SAMN05444320_10898"/>
<keyword evidence="3" id="KW-1185">Reference proteome</keyword>
<accession>A0A1M5J3B7</accession>
<keyword evidence="2" id="KW-0540">Nuclease</keyword>
<organism evidence="2 3">
    <name type="scientific">Streptoalloteichus hindustanus</name>
    <dbReference type="NCBI Taxonomy" id="2017"/>
    <lineage>
        <taxon>Bacteria</taxon>
        <taxon>Bacillati</taxon>
        <taxon>Actinomycetota</taxon>
        <taxon>Actinomycetes</taxon>
        <taxon>Pseudonocardiales</taxon>
        <taxon>Pseudonocardiaceae</taxon>
        <taxon>Streptoalloteichus</taxon>
    </lineage>
</organism>
<dbReference type="AlphaFoldDB" id="A0A1M5J3B7"/>
<dbReference type="InterPro" id="IPR012296">
    <property type="entry name" value="Nuclease_put_TT1808"/>
</dbReference>
<dbReference type="EMBL" id="FQVN01000008">
    <property type="protein sequence ID" value="SHG34503.1"/>
    <property type="molecule type" value="Genomic_DNA"/>
</dbReference>